<organism evidence="5">
    <name type="scientific">Mycoplasma feriruminatoris</name>
    <dbReference type="NCBI Taxonomy" id="1179777"/>
    <lineage>
        <taxon>Bacteria</taxon>
        <taxon>Bacillati</taxon>
        <taxon>Mycoplasmatota</taxon>
        <taxon>Mollicutes</taxon>
        <taxon>Mycoplasmataceae</taxon>
        <taxon>Mycoplasma</taxon>
    </lineage>
</organism>
<feature type="domain" description="DUF31" evidence="2">
    <location>
        <begin position="192"/>
        <end position="576"/>
    </location>
</feature>
<feature type="coiled-coil region" evidence="1">
    <location>
        <begin position="123"/>
        <end position="160"/>
    </location>
</feature>
<dbReference type="AlphaFoldDB" id="A0A654IJU1"/>
<dbReference type="PRINTS" id="PR00840">
    <property type="entry name" value="Y06768FAMILY"/>
</dbReference>
<name>A0A654IJU1_9MOLU</name>
<dbReference type="EMBL" id="LR739234">
    <property type="protein sequence ID" value="VZR98166.1"/>
    <property type="molecule type" value="Genomic_DNA"/>
</dbReference>
<evidence type="ECO:0000313" key="4">
    <source>
        <dbReference type="EMBL" id="VZR75638.1"/>
    </source>
</evidence>
<keyword evidence="1" id="KW-0175">Coiled coil</keyword>
<evidence type="ECO:0000256" key="1">
    <source>
        <dbReference type="SAM" id="Coils"/>
    </source>
</evidence>
<dbReference type="EMBL" id="LR739233">
    <property type="protein sequence ID" value="VZR75638.1"/>
    <property type="molecule type" value="Genomic_DNA"/>
</dbReference>
<dbReference type="Pfam" id="PF01732">
    <property type="entry name" value="Mycop_pep_DUF31"/>
    <property type="match status" value="1"/>
</dbReference>
<reference evidence="5" key="1">
    <citation type="submission" date="2019-11" db="EMBL/GenBank/DDBJ databases">
        <authorList>
            <person name="Falquet L."/>
            <person name="Falquet L."/>
        </authorList>
    </citation>
    <scope>NUCLEOTIDE SEQUENCE</scope>
    <source>
        <strain evidence="5">G1650</strain>
        <strain evidence="4">G1705</strain>
        <strain evidence="3">G5813/1+2</strain>
    </source>
</reference>
<evidence type="ECO:0000313" key="5">
    <source>
        <dbReference type="EMBL" id="VZR98166.1"/>
    </source>
</evidence>
<protein>
    <recommendedName>
        <fullName evidence="2">DUF31 domain-containing protein</fullName>
    </recommendedName>
</protein>
<dbReference type="InterPro" id="IPR022382">
    <property type="entry name" value="Mycoplasma_peptidase_DUF31"/>
</dbReference>
<evidence type="ECO:0000313" key="3">
    <source>
        <dbReference type="EMBL" id="VZK65496.1"/>
    </source>
</evidence>
<dbReference type="PROSITE" id="PS51257">
    <property type="entry name" value="PROKAR_LIPOPROTEIN"/>
    <property type="match status" value="1"/>
</dbReference>
<evidence type="ECO:0000259" key="2">
    <source>
        <dbReference type="Pfam" id="PF01732"/>
    </source>
</evidence>
<gene>
    <name evidence="3" type="ORF">MF5292_00673</name>
    <name evidence="5" type="ORF">MF5293_00667</name>
    <name evidence="4" type="ORF">MF5294_00670</name>
</gene>
<proteinExistence type="predicted"/>
<dbReference type="EMBL" id="LR738858">
    <property type="protein sequence ID" value="VZK65496.1"/>
    <property type="molecule type" value="Genomic_DNA"/>
</dbReference>
<dbReference type="InterPro" id="IPR022381">
    <property type="entry name" value="Uncharacterised_MG067"/>
</dbReference>
<dbReference type="NCBIfam" id="NF045841">
    <property type="entry name" value="Ig_SerProt_MIP"/>
    <property type="match status" value="1"/>
</dbReference>
<accession>A0A654IJU1</accession>
<sequence>MKKSLRYLSFLNIVLFLSLVTISCVSNTSKVSLNWNNLDQIVSYFKQLSFILDSLKLDDKDLKSKVNKIIDKTDFKKIKKTDLELTIKLFNKVKNQLESKSTSSFDKKDKLDILNQIKTRLALLKLSELVNIVDELINKLEEERLKIEDKNLDFEDLKDIDNSTLKILESRYVSNQHSYPDYVNKFQTVSAEEIYKELYDRTFSIKFLVKLKNGDLLSNGTGTGWLLDYHKYENQNKYKLFIATNLHVLADFSNSLTEEQNKKFNYYDPSGNKVVGIGIGKADNVTDFNSIHNKSNPNYDYKVTNYYLNSREFETYAKSDLWTDDKYSDALSDSKLVFGAVDFMHKKTIKHHSSTLLKQATEYYEWKKNNLSEDEKIAWNDFFDRKDIPVMVDFGVFEVDIDLNKADYTLKKWVESAIRGLDSYLARIDKAEILPNQDKKISNYLLTTDYVSALFDQSDSKQNLNLYNAKDIYIAGYPKNQYWSFWMQNNPIERNSSTLSSGWRNPMVNKKTFAFANEIEEKVGGGLNFNIHDNYWHRVFATFYGYQYNVNFSSLYYGASGSLAYNEFGQMIGIYNNVKSNVEFGDLLQSATIAPFLQSDNIKANDNVIYAYNLIDGTDKTKYKYQKSSFRENLQKLYPNGFSDKSKSTKLFKNIFN</sequence>